<dbReference type="PANTHER" id="PTHR42718">
    <property type="entry name" value="MAJOR FACILITATOR SUPERFAMILY MULTIDRUG TRANSPORTER MFSC"/>
    <property type="match status" value="1"/>
</dbReference>
<dbReference type="CDD" id="cd17321">
    <property type="entry name" value="MFS_MMR_MDR_like"/>
    <property type="match status" value="1"/>
</dbReference>
<evidence type="ECO:0000256" key="5">
    <source>
        <dbReference type="ARBA" id="ARBA00023136"/>
    </source>
</evidence>
<feature type="transmembrane region" description="Helical" evidence="6">
    <location>
        <begin position="527"/>
        <end position="547"/>
    </location>
</feature>
<dbReference type="EMBL" id="JBGGTQ010000002">
    <property type="protein sequence ID" value="MEZ0491631.1"/>
    <property type="molecule type" value="Genomic_DNA"/>
</dbReference>
<feature type="transmembrane region" description="Helical" evidence="6">
    <location>
        <begin position="248"/>
        <end position="268"/>
    </location>
</feature>
<keyword evidence="9" id="KW-1185">Reference proteome</keyword>
<feature type="transmembrane region" description="Helical" evidence="6">
    <location>
        <begin position="378"/>
        <end position="398"/>
    </location>
</feature>
<feature type="transmembrane region" description="Helical" evidence="6">
    <location>
        <begin position="316"/>
        <end position="340"/>
    </location>
</feature>
<dbReference type="InterPro" id="IPR036259">
    <property type="entry name" value="MFS_trans_sf"/>
</dbReference>
<dbReference type="PROSITE" id="PS50850">
    <property type="entry name" value="MFS"/>
    <property type="match status" value="1"/>
</dbReference>
<feature type="transmembrane region" description="Helical" evidence="6">
    <location>
        <begin position="87"/>
        <end position="105"/>
    </location>
</feature>
<protein>
    <submittedName>
        <fullName evidence="8">MFS transporter</fullName>
    </submittedName>
</protein>
<feature type="transmembrane region" description="Helical" evidence="6">
    <location>
        <begin position="223"/>
        <end position="242"/>
    </location>
</feature>
<evidence type="ECO:0000313" key="8">
    <source>
        <dbReference type="EMBL" id="MEZ0491631.1"/>
    </source>
</evidence>
<evidence type="ECO:0000256" key="6">
    <source>
        <dbReference type="SAM" id="Phobius"/>
    </source>
</evidence>
<dbReference type="Gene3D" id="1.20.1250.20">
    <property type="entry name" value="MFS general substrate transporter like domains"/>
    <property type="match status" value="1"/>
</dbReference>
<accession>A0ABV4HYY3</accession>
<evidence type="ECO:0000256" key="3">
    <source>
        <dbReference type="ARBA" id="ARBA00022692"/>
    </source>
</evidence>
<proteinExistence type="predicted"/>
<feature type="transmembrane region" description="Helical" evidence="6">
    <location>
        <begin position="154"/>
        <end position="178"/>
    </location>
</feature>
<feature type="transmembrane region" description="Helical" evidence="6">
    <location>
        <begin position="58"/>
        <end position="78"/>
    </location>
</feature>
<feature type="transmembrane region" description="Helical" evidence="6">
    <location>
        <begin position="117"/>
        <end position="142"/>
    </location>
</feature>
<dbReference type="SUPFAM" id="SSF103473">
    <property type="entry name" value="MFS general substrate transporter"/>
    <property type="match status" value="1"/>
</dbReference>
<evidence type="ECO:0000259" key="7">
    <source>
        <dbReference type="PROSITE" id="PS50850"/>
    </source>
</evidence>
<keyword evidence="2" id="KW-0813">Transport</keyword>
<evidence type="ECO:0000256" key="1">
    <source>
        <dbReference type="ARBA" id="ARBA00004651"/>
    </source>
</evidence>
<dbReference type="Pfam" id="PF07690">
    <property type="entry name" value="MFS_1"/>
    <property type="match status" value="1"/>
</dbReference>
<feature type="transmembrane region" description="Helical" evidence="6">
    <location>
        <begin position="21"/>
        <end position="46"/>
    </location>
</feature>
<feature type="transmembrane region" description="Helical" evidence="6">
    <location>
        <begin position="352"/>
        <end position="372"/>
    </location>
</feature>
<gene>
    <name evidence="8" type="ORF">AB2L28_05215</name>
</gene>
<evidence type="ECO:0000256" key="4">
    <source>
        <dbReference type="ARBA" id="ARBA00022989"/>
    </source>
</evidence>
<keyword evidence="5 6" id="KW-0472">Membrane</keyword>
<feature type="domain" description="Major facilitator superfamily (MFS) profile" evidence="7">
    <location>
        <begin position="21"/>
        <end position="551"/>
    </location>
</feature>
<organism evidence="8 9">
    <name type="scientific">Kineococcus mangrovi</name>
    <dbReference type="NCBI Taxonomy" id="1660183"/>
    <lineage>
        <taxon>Bacteria</taxon>
        <taxon>Bacillati</taxon>
        <taxon>Actinomycetota</taxon>
        <taxon>Actinomycetes</taxon>
        <taxon>Kineosporiales</taxon>
        <taxon>Kineosporiaceae</taxon>
        <taxon>Kineococcus</taxon>
    </lineage>
</organism>
<sequence>MADTAVPSDSSTGTYRLTPRTLVAAAGGIFVAQVALAMPAVLNGLFQQDLGTSASQLTWISDAYFVPVALFTLAFGVLGDLHGRRRLLLAGAAVLAVGEVVGMLTPTTGDQGLRVGWLLTGQVLCGLGAAAIMPTSLAMVAAGTHTARERSRAIGVWAAALATGSFVSPVVGGFLAQFTFRGSATGSWRWAFLAAAVLAVVSLVLTALLAEESSSPEGRSMDWPGQAAISVALFCLLFGTIQGSSIGWGSPLVVGPYVVSVAAFAAFVRIERRSPSPLVRLDLFAGRSFSLTAVATVVGMFGYLGCAYTSSIRLSAIQGFSPLTTSVVFVLLNGSTLVLARPVSQLMERWGARWTMVTGFGLMAVGCFWAAAVPASTMSVALIAVPVAVVGLGFALALNAVSAAAVDAAPPHLAGMAGGTASLLRDFGFTLGPAVIGSIALSRAADTIATRLASDDSLRRALDTFAAAPAGASGEQRAALEEAVGAVESGPLGANAVPGSIVVDGNTVPFNPLKDVAFAALDQAYSFGYVVCGVATLVAAVIAVLAVSTRTEPAEPLQPAR</sequence>
<comment type="subcellular location">
    <subcellularLocation>
        <location evidence="1">Cell membrane</location>
        <topology evidence="1">Multi-pass membrane protein</topology>
    </subcellularLocation>
</comment>
<reference evidence="8 9" key="1">
    <citation type="submission" date="2024-07" db="EMBL/GenBank/DDBJ databases">
        <authorList>
            <person name="Thanompreechachai J."/>
            <person name="Duangmal K."/>
        </authorList>
    </citation>
    <scope>NUCLEOTIDE SEQUENCE [LARGE SCALE GENOMIC DNA]</scope>
    <source>
        <strain evidence="8 9">TBRC 1896</strain>
    </source>
</reference>
<dbReference type="Gene3D" id="1.20.1720.10">
    <property type="entry name" value="Multidrug resistance protein D"/>
    <property type="match status" value="1"/>
</dbReference>
<comment type="caution">
    <text evidence="8">The sequence shown here is derived from an EMBL/GenBank/DDBJ whole genome shotgun (WGS) entry which is preliminary data.</text>
</comment>
<name>A0ABV4HYY3_9ACTN</name>
<evidence type="ECO:0000256" key="2">
    <source>
        <dbReference type="ARBA" id="ARBA00022448"/>
    </source>
</evidence>
<dbReference type="Proteomes" id="UP001566476">
    <property type="component" value="Unassembled WGS sequence"/>
</dbReference>
<feature type="transmembrane region" description="Helical" evidence="6">
    <location>
        <begin position="289"/>
        <end position="310"/>
    </location>
</feature>
<dbReference type="InterPro" id="IPR020846">
    <property type="entry name" value="MFS_dom"/>
</dbReference>
<keyword evidence="4 6" id="KW-1133">Transmembrane helix</keyword>
<keyword evidence="3 6" id="KW-0812">Transmembrane</keyword>
<dbReference type="InterPro" id="IPR011701">
    <property type="entry name" value="MFS"/>
</dbReference>
<evidence type="ECO:0000313" key="9">
    <source>
        <dbReference type="Proteomes" id="UP001566476"/>
    </source>
</evidence>
<dbReference type="PANTHER" id="PTHR42718:SF9">
    <property type="entry name" value="MAJOR FACILITATOR SUPERFAMILY MULTIDRUG TRANSPORTER MFSC"/>
    <property type="match status" value="1"/>
</dbReference>
<feature type="transmembrane region" description="Helical" evidence="6">
    <location>
        <begin position="190"/>
        <end position="211"/>
    </location>
</feature>
<dbReference type="RefSeq" id="WP_370717663.1">
    <property type="nucleotide sequence ID" value="NZ_JBGGTQ010000002.1"/>
</dbReference>